<dbReference type="InterPro" id="IPR008271">
    <property type="entry name" value="Ser/Thr_kinase_AS"/>
</dbReference>
<dbReference type="InterPro" id="IPR017441">
    <property type="entry name" value="Protein_kinase_ATP_BS"/>
</dbReference>
<dbReference type="RefSeq" id="XP_068356573.1">
    <property type="nucleotide sequence ID" value="XM_068493234.1"/>
</dbReference>
<organism evidence="6 7">
    <name type="scientific">Tritrichomonas foetus</name>
    <dbReference type="NCBI Taxonomy" id="1144522"/>
    <lineage>
        <taxon>Eukaryota</taxon>
        <taxon>Metamonada</taxon>
        <taxon>Parabasalia</taxon>
        <taxon>Tritrichomonadida</taxon>
        <taxon>Tritrichomonadidae</taxon>
        <taxon>Tritrichomonas</taxon>
    </lineage>
</organism>
<dbReference type="SUPFAM" id="SSF56112">
    <property type="entry name" value="Protein kinase-like (PK-like)"/>
    <property type="match status" value="1"/>
</dbReference>
<keyword evidence="1 3" id="KW-0547">Nucleotide-binding</keyword>
<keyword evidence="2 3" id="KW-0067">ATP-binding</keyword>
<dbReference type="PANTHER" id="PTHR24362:SF309">
    <property type="entry name" value="PROTEIN KINASE DOMAIN-CONTAINING PROTEIN"/>
    <property type="match status" value="1"/>
</dbReference>
<dbReference type="FunFam" id="1.10.510.10:FF:000571">
    <property type="entry name" value="Maternal embryonic leucine zipper kinase"/>
    <property type="match status" value="1"/>
</dbReference>
<gene>
    <name evidence="6" type="ORF">TRFO_06672</name>
</gene>
<dbReference type="EMBL" id="MLAK01000827">
    <property type="protein sequence ID" value="OHT03437.1"/>
    <property type="molecule type" value="Genomic_DNA"/>
</dbReference>
<dbReference type="GO" id="GO:0004674">
    <property type="term" value="F:protein serine/threonine kinase activity"/>
    <property type="evidence" value="ECO:0007669"/>
    <property type="project" value="UniProtKB-KW"/>
</dbReference>
<name>A0A1J4K1T6_9EUKA</name>
<evidence type="ECO:0000256" key="3">
    <source>
        <dbReference type="PROSITE-ProRule" id="PRU10141"/>
    </source>
</evidence>
<feature type="domain" description="Protein kinase" evidence="5">
    <location>
        <begin position="42"/>
        <end position="290"/>
    </location>
</feature>
<dbReference type="PANTHER" id="PTHR24362">
    <property type="entry name" value="SERINE/THREONINE-PROTEIN KINASE NEK"/>
    <property type="match status" value="1"/>
</dbReference>
<keyword evidence="4" id="KW-0723">Serine/threonine-protein kinase</keyword>
<comment type="caution">
    <text evidence="6">The sequence shown here is derived from an EMBL/GenBank/DDBJ whole genome shotgun (WGS) entry which is preliminary data.</text>
</comment>
<dbReference type="AlphaFoldDB" id="A0A1J4K1T6"/>
<evidence type="ECO:0000313" key="6">
    <source>
        <dbReference type="EMBL" id="OHT03437.1"/>
    </source>
</evidence>
<keyword evidence="7" id="KW-1185">Reference proteome</keyword>
<feature type="binding site" evidence="3">
    <location>
        <position position="71"/>
    </location>
    <ligand>
        <name>ATP</name>
        <dbReference type="ChEBI" id="CHEBI:30616"/>
    </ligand>
</feature>
<evidence type="ECO:0000256" key="4">
    <source>
        <dbReference type="RuleBase" id="RU000304"/>
    </source>
</evidence>
<evidence type="ECO:0000256" key="2">
    <source>
        <dbReference type="ARBA" id="ARBA00022840"/>
    </source>
</evidence>
<dbReference type="Proteomes" id="UP000179807">
    <property type="component" value="Unassembled WGS sequence"/>
</dbReference>
<dbReference type="VEuPathDB" id="TrichDB:TRFO_06672"/>
<protein>
    <submittedName>
        <fullName evidence="6">CAMK family protein kinase</fullName>
    </submittedName>
</protein>
<proteinExistence type="inferred from homology"/>
<keyword evidence="6" id="KW-0418">Kinase</keyword>
<accession>A0A1J4K1T6</accession>
<dbReference type="InterPro" id="IPR011009">
    <property type="entry name" value="Kinase-like_dom_sf"/>
</dbReference>
<dbReference type="InterPro" id="IPR000719">
    <property type="entry name" value="Prot_kinase_dom"/>
</dbReference>
<dbReference type="GO" id="GO:0005524">
    <property type="term" value="F:ATP binding"/>
    <property type="evidence" value="ECO:0007669"/>
    <property type="project" value="UniProtKB-UniRule"/>
</dbReference>
<evidence type="ECO:0000259" key="5">
    <source>
        <dbReference type="PROSITE" id="PS50011"/>
    </source>
</evidence>
<dbReference type="SMART" id="SM00220">
    <property type="entry name" value="S_TKc"/>
    <property type="match status" value="1"/>
</dbReference>
<evidence type="ECO:0000256" key="1">
    <source>
        <dbReference type="ARBA" id="ARBA00022741"/>
    </source>
</evidence>
<sequence>MRRGTKKIQGSAPISACRSESITKDPEMMQIISSLPFSSNGYRFEEVIGSGCFGVVFKVYHDGYKREFAAKMIAFRDNHSEKIETEISLLIRLPHSNIIKVYGSFRYKNKMVMIFQYCPNGTLKNIIQPNIGIPKESIRPFIIQIVGALTFLHQKEIAHLDIKTANVFIDNFGRPLLADFGLSLHSDVHERINSYAGSFIYRSPEMIQQLPYDPFKADVWALGVTFFIMVTGREPWPLYNIDLMKKCIIEGKYEIPPTVDPDVSNLIAKMLTVDPAQRPTMEEINNFDFFHNSPMKVKQIPILRKKDAITTHVSLPRSLRMKANFTRSVLKHHPSIDNISNVYSENFSSSIA</sequence>
<dbReference type="Gene3D" id="1.10.510.10">
    <property type="entry name" value="Transferase(Phosphotransferase) domain 1"/>
    <property type="match status" value="1"/>
</dbReference>
<dbReference type="Pfam" id="PF00069">
    <property type="entry name" value="Pkinase"/>
    <property type="match status" value="1"/>
</dbReference>
<reference evidence="6" key="1">
    <citation type="submission" date="2016-10" db="EMBL/GenBank/DDBJ databases">
        <authorList>
            <person name="Benchimol M."/>
            <person name="Almeida L.G."/>
            <person name="Vasconcelos A.T."/>
            <person name="Perreira-Neves A."/>
            <person name="Rosa I.A."/>
            <person name="Tasca T."/>
            <person name="Bogo M.R."/>
            <person name="de Souza W."/>
        </authorList>
    </citation>
    <scope>NUCLEOTIDE SEQUENCE [LARGE SCALE GENOMIC DNA]</scope>
    <source>
        <strain evidence="6">K</strain>
    </source>
</reference>
<dbReference type="PROSITE" id="PS50011">
    <property type="entry name" value="PROTEIN_KINASE_DOM"/>
    <property type="match status" value="1"/>
</dbReference>
<dbReference type="OrthoDB" id="4062651at2759"/>
<dbReference type="PROSITE" id="PS00107">
    <property type="entry name" value="PROTEIN_KINASE_ATP"/>
    <property type="match status" value="1"/>
</dbReference>
<dbReference type="GeneID" id="94827938"/>
<evidence type="ECO:0000313" key="7">
    <source>
        <dbReference type="Proteomes" id="UP000179807"/>
    </source>
</evidence>
<comment type="similarity">
    <text evidence="4">Belongs to the protein kinase superfamily.</text>
</comment>
<dbReference type="PROSITE" id="PS00108">
    <property type="entry name" value="PROTEIN_KINASE_ST"/>
    <property type="match status" value="1"/>
</dbReference>
<keyword evidence="6" id="KW-0808">Transferase</keyword>